<dbReference type="RefSeq" id="WP_116880033.1">
    <property type="nucleotide sequence ID" value="NZ_QURB01000002.1"/>
</dbReference>
<dbReference type="Gene3D" id="3.40.50.720">
    <property type="entry name" value="NAD(P)-binding Rossmann-like Domain"/>
    <property type="match status" value="1"/>
</dbReference>
<evidence type="ECO:0000259" key="11">
    <source>
        <dbReference type="Pfam" id="PF08245"/>
    </source>
</evidence>
<accession>A0A3E1EZS0</accession>
<sequence>MKVHFIAIGGSAMHNLAIALSRKGFEVTGSDDEIFEPSKGRLKKEGILPENIGWNVSNITSDLDAVILGMHARPDNPELAKAKELGLEIFSYPEYIYEQSKNKKRVVIGGSHGKTTTTSMILHALQILDFPVDYMVGAQLEGYDCMVKLTEENDVIILEGDEYLSSPIDRRPKFHLYKPHIAMITGIAWDHINVFPTYDNYVGQFDQFCNIIEENGVLVYNEEDEDVQKVALKQSKRLQLKSYNTPKYEVQENGTLFHYDGQEFHLKIFGAHNLQNLHGALKVVEALGITPTDFLNAMKDFTGAGKRLEKVSETPERVLYKDFAHSPSKLKATTAAVKEQYPDRKLVACMELHTFSSLKKEFLPHYLNAMETADKALVYFSPKVVAHKKLDPITKKDVFEAFGENVQVETETQNVLDFIEQESTDNMVLLMMSSGNFDGIDYNEL</sequence>
<dbReference type="Pfam" id="PF08245">
    <property type="entry name" value="Mur_ligase_M"/>
    <property type="match status" value="1"/>
</dbReference>
<evidence type="ECO:0000259" key="10">
    <source>
        <dbReference type="Pfam" id="PF02875"/>
    </source>
</evidence>
<gene>
    <name evidence="12" type="ORF">DXU93_04330</name>
</gene>
<keyword evidence="4" id="KW-0067">ATP-binding</keyword>
<keyword evidence="5" id="KW-0133">Cell shape</keyword>
<keyword evidence="7" id="KW-0131">Cell cycle</keyword>
<comment type="caution">
    <text evidence="12">The sequence shown here is derived from an EMBL/GenBank/DDBJ whole genome shotgun (WGS) entry which is preliminary data.</text>
</comment>
<organism evidence="12 13">
    <name type="scientific">Brumimicrobium aurantiacum</name>
    <dbReference type="NCBI Taxonomy" id="1737063"/>
    <lineage>
        <taxon>Bacteria</taxon>
        <taxon>Pseudomonadati</taxon>
        <taxon>Bacteroidota</taxon>
        <taxon>Flavobacteriia</taxon>
        <taxon>Flavobacteriales</taxon>
        <taxon>Crocinitomicaceae</taxon>
        <taxon>Brumimicrobium</taxon>
    </lineage>
</organism>
<keyword evidence="1" id="KW-0436">Ligase</keyword>
<protein>
    <submittedName>
        <fullName evidence="12">Peptidoglycan synthetase</fullName>
    </submittedName>
</protein>
<proteinExistence type="predicted"/>
<keyword evidence="6" id="KW-0573">Peptidoglycan synthesis</keyword>
<dbReference type="OrthoDB" id="9804126at2"/>
<dbReference type="Proteomes" id="UP000257127">
    <property type="component" value="Unassembled WGS sequence"/>
</dbReference>
<evidence type="ECO:0000259" key="9">
    <source>
        <dbReference type="Pfam" id="PF01225"/>
    </source>
</evidence>
<keyword evidence="3" id="KW-0547">Nucleotide-binding</keyword>
<evidence type="ECO:0000256" key="3">
    <source>
        <dbReference type="ARBA" id="ARBA00022741"/>
    </source>
</evidence>
<dbReference type="SUPFAM" id="SSF51984">
    <property type="entry name" value="MurCD N-terminal domain"/>
    <property type="match status" value="1"/>
</dbReference>
<name>A0A3E1EZS0_9FLAO</name>
<dbReference type="PANTHER" id="PTHR43445:SF3">
    <property type="entry name" value="UDP-N-ACETYLMURAMATE--L-ALANINE LIGASE"/>
    <property type="match status" value="1"/>
</dbReference>
<dbReference type="EMBL" id="QURB01000002">
    <property type="protein sequence ID" value="RFC55054.1"/>
    <property type="molecule type" value="Genomic_DNA"/>
</dbReference>
<dbReference type="InterPro" id="IPR004101">
    <property type="entry name" value="Mur_ligase_C"/>
</dbReference>
<evidence type="ECO:0000313" key="13">
    <source>
        <dbReference type="Proteomes" id="UP000257127"/>
    </source>
</evidence>
<evidence type="ECO:0000256" key="6">
    <source>
        <dbReference type="ARBA" id="ARBA00022984"/>
    </source>
</evidence>
<dbReference type="Pfam" id="PF02875">
    <property type="entry name" value="Mur_ligase_C"/>
    <property type="match status" value="1"/>
</dbReference>
<dbReference type="Gene3D" id="3.90.190.20">
    <property type="entry name" value="Mur ligase, C-terminal domain"/>
    <property type="match status" value="1"/>
</dbReference>
<dbReference type="InterPro" id="IPR036615">
    <property type="entry name" value="Mur_ligase_C_dom_sf"/>
</dbReference>
<dbReference type="InterPro" id="IPR050061">
    <property type="entry name" value="MurCDEF_pg_biosynth"/>
</dbReference>
<dbReference type="PANTHER" id="PTHR43445">
    <property type="entry name" value="UDP-N-ACETYLMURAMATE--L-ALANINE LIGASE-RELATED"/>
    <property type="match status" value="1"/>
</dbReference>
<evidence type="ECO:0000256" key="5">
    <source>
        <dbReference type="ARBA" id="ARBA00022960"/>
    </source>
</evidence>
<dbReference type="GO" id="GO:0071555">
    <property type="term" value="P:cell wall organization"/>
    <property type="evidence" value="ECO:0007669"/>
    <property type="project" value="UniProtKB-KW"/>
</dbReference>
<feature type="domain" description="Mur ligase C-terminal" evidence="10">
    <location>
        <begin position="307"/>
        <end position="435"/>
    </location>
</feature>
<evidence type="ECO:0000256" key="7">
    <source>
        <dbReference type="ARBA" id="ARBA00023306"/>
    </source>
</evidence>
<dbReference type="InterPro" id="IPR013221">
    <property type="entry name" value="Mur_ligase_cen"/>
</dbReference>
<dbReference type="GO" id="GO:0008360">
    <property type="term" value="P:regulation of cell shape"/>
    <property type="evidence" value="ECO:0007669"/>
    <property type="project" value="UniProtKB-KW"/>
</dbReference>
<evidence type="ECO:0000256" key="2">
    <source>
        <dbReference type="ARBA" id="ARBA00022618"/>
    </source>
</evidence>
<keyword evidence="13" id="KW-1185">Reference proteome</keyword>
<dbReference type="GO" id="GO:0005524">
    <property type="term" value="F:ATP binding"/>
    <property type="evidence" value="ECO:0007669"/>
    <property type="project" value="UniProtKB-KW"/>
</dbReference>
<dbReference type="AlphaFoldDB" id="A0A3E1EZS0"/>
<feature type="domain" description="Mur ligase central" evidence="11">
    <location>
        <begin position="108"/>
        <end position="283"/>
    </location>
</feature>
<dbReference type="Pfam" id="PF01225">
    <property type="entry name" value="Mur_ligase"/>
    <property type="match status" value="1"/>
</dbReference>
<feature type="domain" description="Mur ligase N-terminal catalytic" evidence="9">
    <location>
        <begin position="2"/>
        <end position="101"/>
    </location>
</feature>
<dbReference type="Gene3D" id="3.40.1190.10">
    <property type="entry name" value="Mur-like, catalytic domain"/>
    <property type="match status" value="1"/>
</dbReference>
<evidence type="ECO:0000256" key="4">
    <source>
        <dbReference type="ARBA" id="ARBA00022840"/>
    </source>
</evidence>
<evidence type="ECO:0000256" key="1">
    <source>
        <dbReference type="ARBA" id="ARBA00022598"/>
    </source>
</evidence>
<dbReference type="GO" id="GO:0016881">
    <property type="term" value="F:acid-amino acid ligase activity"/>
    <property type="evidence" value="ECO:0007669"/>
    <property type="project" value="InterPro"/>
</dbReference>
<dbReference type="GO" id="GO:0009252">
    <property type="term" value="P:peptidoglycan biosynthetic process"/>
    <property type="evidence" value="ECO:0007669"/>
    <property type="project" value="UniProtKB-KW"/>
</dbReference>
<reference evidence="12 13" key="1">
    <citation type="submission" date="2018-08" db="EMBL/GenBank/DDBJ databases">
        <title>The draft genome squence of Brumimicrobium sp. N62.</title>
        <authorList>
            <person name="Du Z.-J."/>
            <person name="Luo H.-R."/>
        </authorList>
    </citation>
    <scope>NUCLEOTIDE SEQUENCE [LARGE SCALE GENOMIC DNA]</scope>
    <source>
        <strain evidence="12 13">N62</strain>
    </source>
</reference>
<dbReference type="SUPFAM" id="SSF53244">
    <property type="entry name" value="MurD-like peptide ligases, peptide-binding domain"/>
    <property type="match status" value="1"/>
</dbReference>
<evidence type="ECO:0000313" key="12">
    <source>
        <dbReference type="EMBL" id="RFC55054.1"/>
    </source>
</evidence>
<dbReference type="SUPFAM" id="SSF53623">
    <property type="entry name" value="MurD-like peptide ligases, catalytic domain"/>
    <property type="match status" value="1"/>
</dbReference>
<evidence type="ECO:0000256" key="8">
    <source>
        <dbReference type="ARBA" id="ARBA00023316"/>
    </source>
</evidence>
<dbReference type="InterPro" id="IPR000713">
    <property type="entry name" value="Mur_ligase_N"/>
</dbReference>
<keyword evidence="2" id="KW-0132">Cell division</keyword>
<dbReference type="InterPro" id="IPR036565">
    <property type="entry name" value="Mur-like_cat_sf"/>
</dbReference>
<keyword evidence="8" id="KW-0961">Cell wall biogenesis/degradation</keyword>
<dbReference type="GO" id="GO:0051301">
    <property type="term" value="P:cell division"/>
    <property type="evidence" value="ECO:0007669"/>
    <property type="project" value="UniProtKB-KW"/>
</dbReference>